<evidence type="ECO:0000313" key="2">
    <source>
        <dbReference type="Proteomes" id="UP000762676"/>
    </source>
</evidence>
<evidence type="ECO:0000313" key="1">
    <source>
        <dbReference type="EMBL" id="GFR94916.1"/>
    </source>
</evidence>
<dbReference type="AlphaFoldDB" id="A0AAV4HAX4"/>
<dbReference type="Proteomes" id="UP000762676">
    <property type="component" value="Unassembled WGS sequence"/>
</dbReference>
<protein>
    <submittedName>
        <fullName evidence="1">Uncharacterized protein</fullName>
    </submittedName>
</protein>
<accession>A0AAV4HAX4</accession>
<keyword evidence="2" id="KW-1185">Reference proteome</keyword>
<proteinExistence type="predicted"/>
<gene>
    <name evidence="1" type="ORF">ElyMa_000930900</name>
</gene>
<name>A0AAV4HAX4_9GAST</name>
<comment type="caution">
    <text evidence="1">The sequence shown here is derived from an EMBL/GenBank/DDBJ whole genome shotgun (WGS) entry which is preliminary data.</text>
</comment>
<dbReference type="EMBL" id="BMAT01001896">
    <property type="protein sequence ID" value="GFR94916.1"/>
    <property type="molecule type" value="Genomic_DNA"/>
</dbReference>
<reference evidence="1 2" key="1">
    <citation type="journal article" date="2021" name="Elife">
        <title>Chloroplast acquisition without the gene transfer in kleptoplastic sea slugs, Plakobranchus ocellatus.</title>
        <authorList>
            <person name="Maeda T."/>
            <person name="Takahashi S."/>
            <person name="Yoshida T."/>
            <person name="Shimamura S."/>
            <person name="Takaki Y."/>
            <person name="Nagai Y."/>
            <person name="Toyoda A."/>
            <person name="Suzuki Y."/>
            <person name="Arimoto A."/>
            <person name="Ishii H."/>
            <person name="Satoh N."/>
            <person name="Nishiyama T."/>
            <person name="Hasebe M."/>
            <person name="Maruyama T."/>
            <person name="Minagawa J."/>
            <person name="Obokata J."/>
            <person name="Shigenobu S."/>
        </authorList>
    </citation>
    <scope>NUCLEOTIDE SEQUENCE [LARGE SCALE GENOMIC DNA]</scope>
</reference>
<organism evidence="1 2">
    <name type="scientific">Elysia marginata</name>
    <dbReference type="NCBI Taxonomy" id="1093978"/>
    <lineage>
        <taxon>Eukaryota</taxon>
        <taxon>Metazoa</taxon>
        <taxon>Spiralia</taxon>
        <taxon>Lophotrochozoa</taxon>
        <taxon>Mollusca</taxon>
        <taxon>Gastropoda</taxon>
        <taxon>Heterobranchia</taxon>
        <taxon>Euthyneura</taxon>
        <taxon>Panpulmonata</taxon>
        <taxon>Sacoglossa</taxon>
        <taxon>Placobranchoidea</taxon>
        <taxon>Plakobranchidae</taxon>
        <taxon>Elysia</taxon>
    </lineage>
</organism>
<sequence length="103" mass="11641">MGAADCADEDKKLKTVEGFLLFWVKVTRQEPFVSMYCSACFASLEQTVSKMTPSMHKRPPSTECTYPQQGPLKTYIKTIDAAVSTIRDLHNRISICHTCKKFC</sequence>